<name>A0A2N0ZJ68_9BACI</name>
<dbReference type="AlphaFoldDB" id="A0A2N0ZJ68"/>
<dbReference type="RefSeq" id="WP_066200413.1">
    <property type="nucleotide sequence ID" value="NZ_JARMMB010000019.1"/>
</dbReference>
<dbReference type="EMBL" id="PISD01000014">
    <property type="protein sequence ID" value="PKG29543.1"/>
    <property type="molecule type" value="Genomic_DNA"/>
</dbReference>
<protein>
    <submittedName>
        <fullName evidence="1">Uncharacterized protein</fullName>
    </submittedName>
</protein>
<sequence length="88" mass="10051">MVENEDDFLYDIGYEDNSIDEFYGQNQIDYIPETNGQVVQPMFAPVLGLILRTVIVNDKNGKKVSIHYFQSKSGLVYDVKVKSGWSVK</sequence>
<keyword evidence="2" id="KW-1185">Reference proteome</keyword>
<comment type="caution">
    <text evidence="1">The sequence shown here is derived from an EMBL/GenBank/DDBJ whole genome shotgun (WGS) entry which is preliminary data.</text>
</comment>
<proteinExistence type="predicted"/>
<accession>A0A2N0ZJ68</accession>
<gene>
    <name evidence="1" type="ORF">CWS20_07950</name>
</gene>
<organism evidence="1 2">
    <name type="scientific">Cytobacillus horneckiae</name>
    <dbReference type="NCBI Taxonomy" id="549687"/>
    <lineage>
        <taxon>Bacteria</taxon>
        <taxon>Bacillati</taxon>
        <taxon>Bacillota</taxon>
        <taxon>Bacilli</taxon>
        <taxon>Bacillales</taxon>
        <taxon>Bacillaceae</taxon>
        <taxon>Cytobacillus</taxon>
    </lineage>
</organism>
<dbReference type="Proteomes" id="UP000233343">
    <property type="component" value="Unassembled WGS sequence"/>
</dbReference>
<evidence type="ECO:0000313" key="2">
    <source>
        <dbReference type="Proteomes" id="UP000233343"/>
    </source>
</evidence>
<reference evidence="1 2" key="1">
    <citation type="journal article" date="2010" name="Int. J. Syst. Evol. Microbiol.">
        <title>Bacillus horneckiae sp. nov., isolated from a spacecraft-assembly clean room.</title>
        <authorList>
            <person name="Vaishampayan P."/>
            <person name="Probst A."/>
            <person name="Krishnamurthi S."/>
            <person name="Ghosh S."/>
            <person name="Osman S."/>
            <person name="McDowall A."/>
            <person name="Ruckmani A."/>
            <person name="Mayilraj S."/>
            <person name="Venkateswaran K."/>
        </authorList>
    </citation>
    <scope>NUCLEOTIDE SEQUENCE [LARGE SCALE GENOMIC DNA]</scope>
    <source>
        <strain evidence="2">1PO1SC</strain>
    </source>
</reference>
<evidence type="ECO:0000313" key="1">
    <source>
        <dbReference type="EMBL" id="PKG29543.1"/>
    </source>
</evidence>